<accession>A0A4S8JS65</accession>
<keyword evidence="2" id="KW-1185">Reference proteome</keyword>
<evidence type="ECO:0000313" key="1">
    <source>
        <dbReference type="EMBL" id="THU64941.1"/>
    </source>
</evidence>
<evidence type="ECO:0000313" key="2">
    <source>
        <dbReference type="Proteomes" id="UP000317650"/>
    </source>
</evidence>
<comment type="caution">
    <text evidence="1">The sequence shown here is derived from an EMBL/GenBank/DDBJ whole genome shotgun (WGS) entry which is preliminary data.</text>
</comment>
<name>A0A4S8JS65_MUSBA</name>
<dbReference type="AlphaFoldDB" id="A0A4S8JS65"/>
<dbReference type="EMBL" id="PYDT01000004">
    <property type="protein sequence ID" value="THU64941.1"/>
    <property type="molecule type" value="Genomic_DNA"/>
</dbReference>
<protein>
    <submittedName>
        <fullName evidence="1">Uncharacterized protein</fullName>
    </submittedName>
</protein>
<sequence length="68" mass="8148">MSPSRFPNKLKGFMDLGFVFRKEELSMEIMNIIPRLQQLGKEGRDEMTRQAERRRRKAWRGHIFLKPG</sequence>
<reference evidence="1 2" key="1">
    <citation type="journal article" date="2019" name="Nat. Plants">
        <title>Genome sequencing of Musa balbisiana reveals subgenome evolution and function divergence in polyploid bananas.</title>
        <authorList>
            <person name="Yao X."/>
        </authorList>
    </citation>
    <scope>NUCLEOTIDE SEQUENCE [LARGE SCALE GENOMIC DNA]</scope>
    <source>
        <strain evidence="2">cv. DH-PKW</strain>
        <tissue evidence="1">Leaves</tissue>
    </source>
</reference>
<gene>
    <name evidence="1" type="ORF">C4D60_Mb01t31820</name>
</gene>
<organism evidence="1 2">
    <name type="scientific">Musa balbisiana</name>
    <name type="common">Banana</name>
    <dbReference type="NCBI Taxonomy" id="52838"/>
    <lineage>
        <taxon>Eukaryota</taxon>
        <taxon>Viridiplantae</taxon>
        <taxon>Streptophyta</taxon>
        <taxon>Embryophyta</taxon>
        <taxon>Tracheophyta</taxon>
        <taxon>Spermatophyta</taxon>
        <taxon>Magnoliopsida</taxon>
        <taxon>Liliopsida</taxon>
        <taxon>Zingiberales</taxon>
        <taxon>Musaceae</taxon>
        <taxon>Musa</taxon>
    </lineage>
</organism>
<proteinExistence type="predicted"/>
<dbReference type="Proteomes" id="UP000317650">
    <property type="component" value="Chromosome 1"/>
</dbReference>